<keyword evidence="9" id="KW-1185">Reference proteome</keyword>
<dbReference type="EC" id="3.1.3.48" evidence="1"/>
<dbReference type="SMART" id="SM00194">
    <property type="entry name" value="PTPc"/>
    <property type="match status" value="1"/>
</dbReference>
<dbReference type="EMBL" id="CAJPVJ010000101">
    <property type="protein sequence ID" value="CAG2160864.1"/>
    <property type="molecule type" value="Genomic_DNA"/>
</dbReference>
<keyword evidence="3" id="KW-0904">Protein phosphatase</keyword>
<dbReference type="InterPro" id="IPR000387">
    <property type="entry name" value="Tyr_Pase_dom"/>
</dbReference>
<accession>A0A7R9QAF3</accession>
<dbReference type="PROSITE" id="PS50055">
    <property type="entry name" value="TYR_PHOSPHATASE_PTP"/>
    <property type="match status" value="1"/>
</dbReference>
<dbReference type="InterPro" id="IPR016130">
    <property type="entry name" value="Tyr_Pase_AS"/>
</dbReference>
<evidence type="ECO:0000259" key="7">
    <source>
        <dbReference type="PROSITE" id="PS50056"/>
    </source>
</evidence>
<feature type="region of interest" description="Disordered" evidence="5">
    <location>
        <begin position="211"/>
        <end position="243"/>
    </location>
</feature>
<feature type="domain" description="Tyrosine-protein phosphatase" evidence="6">
    <location>
        <begin position="1"/>
        <end position="164"/>
    </location>
</feature>
<name>A0A7R9QAF3_9ACAR</name>
<evidence type="ECO:0000259" key="6">
    <source>
        <dbReference type="PROSITE" id="PS50055"/>
    </source>
</evidence>
<dbReference type="PROSITE" id="PS50056">
    <property type="entry name" value="TYR_PHOSPHATASE_2"/>
    <property type="match status" value="1"/>
</dbReference>
<dbReference type="GO" id="GO:0005634">
    <property type="term" value="C:nucleus"/>
    <property type="evidence" value="ECO:0007669"/>
    <property type="project" value="TreeGrafter"/>
</dbReference>
<dbReference type="InterPro" id="IPR003595">
    <property type="entry name" value="Tyr_Pase_cat"/>
</dbReference>
<dbReference type="PANTHER" id="PTHR45983:SF2">
    <property type="entry name" value="PROTEIN-TYROSINE-PHOSPHATASE"/>
    <property type="match status" value="1"/>
</dbReference>
<dbReference type="AlphaFoldDB" id="A0A7R9QAF3"/>
<dbReference type="EMBL" id="OC914926">
    <property type="protein sequence ID" value="CAD7637557.1"/>
    <property type="molecule type" value="Genomic_DNA"/>
</dbReference>
<evidence type="ECO:0000313" key="8">
    <source>
        <dbReference type="EMBL" id="CAD7637557.1"/>
    </source>
</evidence>
<protein>
    <recommendedName>
        <fullName evidence="1">protein-tyrosine-phosphatase</fullName>
        <ecNumber evidence="1">3.1.3.48</ecNumber>
    </recommendedName>
</protein>
<dbReference type="InterPro" id="IPR047170">
    <property type="entry name" value="PTN12/18/22"/>
</dbReference>
<sequence>MACNERESGKYKCESYWPQDNDDPQQYGNITVQLVKWRQVCPDFLVRTLKVNADSIERTVCQFHYQTWPDHGVPNSVHPILELVRLMRDVQISETRPILIHCSAGCGRTGTLCSIDYVWALLRNGKLREDFSLYSIIREMRRQRIAMVQTLEQYMLCYKAVATLFEQQLKMIDSHTYENIDGDGEPLMRRQLLRESADQHIAIATIAPQTDHSLPQTDNTKSKHIPESILPSLPNSPSSVGDEVRHERLIGKATVIRRPSIAKLKAIFENQNVISTEGPIVRSRSTSSSLNRSQSIKERIRNTKSMIESNDHVFNGNQRHEMSIGLDEGLRANHSDLQFRQDSCLKETTYGECNPQINAMNRLNENSAQMLQTNHFNGSVMESFAILSEQKLLENHQQLQQEIRQHIQQKQLQSVPSVQSSQPIHRVVPNLYSIESQMQNNNSIPHQISSQMGPPLQMTINAHIQSQPLPPPPKPPRTYQYHHMLDGTITSLPNTSDGRLIVSVALPRRQPNELTVTQQNHYEPIGQRGCNISAPNLVSDTLLVNTNNMENFNSFNINQNNAIKVLNVSNNNIYESVLPKYRRSQPLEATGVSTASQNQSIHSYYDIMKLRNPGLNSTLPFYDSLYGRHGFMTVSNVRHISVPAIAQIQCPYPQFKPNYEAIYSNTNSNTNQNNVKNSDKKDKNINNNLNTKPNIKKESIKKSSNIGSNAQNVSQESTSGTFSKLSNAFRGLRIKSSKPKSNSNTTNSPASNSPIASRPPHSHRFSPPTQWTQATVTSDVIPGMGCHSVGTKCVESDGRVGRVSHGSGRRIQCCRDEMRVRWEL</sequence>
<feature type="compositionally biased region" description="Low complexity" evidence="5">
    <location>
        <begin position="227"/>
        <end position="239"/>
    </location>
</feature>
<dbReference type="Proteomes" id="UP000728032">
    <property type="component" value="Unassembled WGS sequence"/>
</dbReference>
<proteinExistence type="inferred from homology"/>
<dbReference type="PRINTS" id="PR00700">
    <property type="entry name" value="PRTYPHPHTASE"/>
</dbReference>
<dbReference type="GO" id="GO:0005737">
    <property type="term" value="C:cytoplasm"/>
    <property type="evidence" value="ECO:0007669"/>
    <property type="project" value="TreeGrafter"/>
</dbReference>
<dbReference type="PANTHER" id="PTHR45983">
    <property type="entry name" value="TYROSINE PHOSPHATSE N18, PUTATIVE-RELATED"/>
    <property type="match status" value="1"/>
</dbReference>
<gene>
    <name evidence="8" type="ORF">ONB1V03_LOCUS886</name>
</gene>
<dbReference type="SUPFAM" id="SSF52799">
    <property type="entry name" value="(Phosphotyrosine protein) phosphatases II"/>
    <property type="match status" value="1"/>
</dbReference>
<evidence type="ECO:0000256" key="1">
    <source>
        <dbReference type="ARBA" id="ARBA00013064"/>
    </source>
</evidence>
<dbReference type="Pfam" id="PF00102">
    <property type="entry name" value="Y_phosphatase"/>
    <property type="match status" value="1"/>
</dbReference>
<feature type="compositionally biased region" description="Polar residues" evidence="5">
    <location>
        <begin position="710"/>
        <end position="721"/>
    </location>
</feature>
<feature type="compositionally biased region" description="Low complexity" evidence="5">
    <location>
        <begin position="739"/>
        <end position="754"/>
    </location>
</feature>
<dbReference type="Gene3D" id="3.90.190.10">
    <property type="entry name" value="Protein tyrosine phosphatase superfamily"/>
    <property type="match status" value="1"/>
</dbReference>
<feature type="region of interest" description="Disordered" evidence="5">
    <location>
        <begin position="664"/>
        <end position="721"/>
    </location>
</feature>
<dbReference type="SMART" id="SM00404">
    <property type="entry name" value="PTPc_motif"/>
    <property type="match status" value="1"/>
</dbReference>
<dbReference type="PROSITE" id="PS00383">
    <property type="entry name" value="TYR_PHOSPHATASE_1"/>
    <property type="match status" value="1"/>
</dbReference>
<evidence type="ECO:0000256" key="5">
    <source>
        <dbReference type="SAM" id="MobiDB-lite"/>
    </source>
</evidence>
<dbReference type="InterPro" id="IPR029021">
    <property type="entry name" value="Prot-tyrosine_phosphatase-like"/>
</dbReference>
<dbReference type="GO" id="GO:0004726">
    <property type="term" value="F:non-membrane spanning protein tyrosine phosphatase activity"/>
    <property type="evidence" value="ECO:0007669"/>
    <property type="project" value="InterPro"/>
</dbReference>
<keyword evidence="2" id="KW-0378">Hydrolase</keyword>
<evidence type="ECO:0000256" key="2">
    <source>
        <dbReference type="ARBA" id="ARBA00022801"/>
    </source>
</evidence>
<reference evidence="8" key="1">
    <citation type="submission" date="2020-11" db="EMBL/GenBank/DDBJ databases">
        <authorList>
            <person name="Tran Van P."/>
        </authorList>
    </citation>
    <scope>NUCLEOTIDE SEQUENCE</scope>
</reference>
<evidence type="ECO:0000256" key="4">
    <source>
        <dbReference type="ARBA" id="ARBA00034734"/>
    </source>
</evidence>
<evidence type="ECO:0000256" key="3">
    <source>
        <dbReference type="ARBA" id="ARBA00022912"/>
    </source>
</evidence>
<evidence type="ECO:0000313" key="9">
    <source>
        <dbReference type="Proteomes" id="UP000728032"/>
    </source>
</evidence>
<dbReference type="InterPro" id="IPR000242">
    <property type="entry name" value="PTP_cat"/>
</dbReference>
<feature type="region of interest" description="Disordered" evidence="5">
    <location>
        <begin position="733"/>
        <end position="770"/>
    </location>
</feature>
<comment type="similarity">
    <text evidence="4">Belongs to the protein-tyrosine phosphatase family. Non-receptor class 4 subfamily.</text>
</comment>
<organism evidence="8">
    <name type="scientific">Oppiella nova</name>
    <dbReference type="NCBI Taxonomy" id="334625"/>
    <lineage>
        <taxon>Eukaryota</taxon>
        <taxon>Metazoa</taxon>
        <taxon>Ecdysozoa</taxon>
        <taxon>Arthropoda</taxon>
        <taxon>Chelicerata</taxon>
        <taxon>Arachnida</taxon>
        <taxon>Acari</taxon>
        <taxon>Acariformes</taxon>
        <taxon>Sarcoptiformes</taxon>
        <taxon>Oribatida</taxon>
        <taxon>Brachypylina</taxon>
        <taxon>Oppioidea</taxon>
        <taxon>Oppiidae</taxon>
        <taxon>Oppiella</taxon>
    </lineage>
</organism>
<feature type="compositionally biased region" description="Low complexity" evidence="5">
    <location>
        <begin position="664"/>
        <end position="676"/>
    </location>
</feature>
<feature type="domain" description="Tyrosine specific protein phosphatases" evidence="7">
    <location>
        <begin position="78"/>
        <end position="155"/>
    </location>
</feature>
<dbReference type="OrthoDB" id="8609993at2759"/>
<dbReference type="GO" id="GO:0048666">
    <property type="term" value="P:neuron development"/>
    <property type="evidence" value="ECO:0007669"/>
    <property type="project" value="UniProtKB-ARBA"/>
</dbReference>